<dbReference type="EMBL" id="JEMT01016756">
    <property type="protein sequence ID" value="EXX69970.1"/>
    <property type="molecule type" value="Genomic_DNA"/>
</dbReference>
<organism evidence="1 2">
    <name type="scientific">Rhizophagus irregularis (strain DAOM 197198w)</name>
    <name type="common">Glomus intraradices</name>
    <dbReference type="NCBI Taxonomy" id="1432141"/>
    <lineage>
        <taxon>Eukaryota</taxon>
        <taxon>Fungi</taxon>
        <taxon>Fungi incertae sedis</taxon>
        <taxon>Mucoromycota</taxon>
        <taxon>Glomeromycotina</taxon>
        <taxon>Glomeromycetes</taxon>
        <taxon>Glomerales</taxon>
        <taxon>Glomeraceae</taxon>
        <taxon>Rhizophagus</taxon>
    </lineage>
</organism>
<gene>
    <name evidence="1" type="ORF">RirG_091670</name>
</gene>
<reference evidence="1 2" key="1">
    <citation type="submission" date="2014-02" db="EMBL/GenBank/DDBJ databases">
        <title>Single nucleus genome sequencing reveals high similarity among nuclei of an endomycorrhizal fungus.</title>
        <authorList>
            <person name="Lin K."/>
            <person name="Geurts R."/>
            <person name="Zhang Z."/>
            <person name="Limpens E."/>
            <person name="Saunders D.G."/>
            <person name="Mu D."/>
            <person name="Pang E."/>
            <person name="Cao H."/>
            <person name="Cha H."/>
            <person name="Lin T."/>
            <person name="Zhou Q."/>
            <person name="Shang Y."/>
            <person name="Li Y."/>
            <person name="Ivanov S."/>
            <person name="Sharma T."/>
            <person name="Velzen R.V."/>
            <person name="Ruijter N.D."/>
            <person name="Aanen D.K."/>
            <person name="Win J."/>
            <person name="Kamoun S."/>
            <person name="Bisseling T."/>
            <person name="Huang S."/>
        </authorList>
    </citation>
    <scope>NUCLEOTIDE SEQUENCE [LARGE SCALE GENOMIC DNA]</scope>
    <source>
        <strain evidence="2">DAOM197198w</strain>
    </source>
</reference>
<sequence length="325" mass="37328">MNQIVNNWQVRAKNSIIEYFMESCFPRLHEKKEAWNKVLDIVILSMFSRDTKIIRGGRVLEMVQYGFAQLCSFKRLADLNTLQKDAITVQIAEPVPILAFREYIRKHPEVFETKVGCQNIDKLNLLSYEATIRNFDDRNSAIFSSNGTMKDGFNLPAFLNNPTTAFFMPEKEAGPDLVCIVEFHTPNGIVEVPLFLQAKLVKDPPGDTGGTTDPYHFYSHGNKRTELKEKLRGEMLDCLESKYCKAHELSWIRFLVVFPAETKQRTVASYYNYSKANELFIVIDPSNAELFFSSFGHNVLKELKRIADNDKLESERATKKIKTSD</sequence>
<dbReference type="HOGENOM" id="CLU_855672_0_0_1"/>
<dbReference type="OrthoDB" id="2412099at2759"/>
<accession>A0A015JRM2</accession>
<name>A0A015JRM2_RHIIW</name>
<dbReference type="Proteomes" id="UP000022910">
    <property type="component" value="Unassembled WGS sequence"/>
</dbReference>
<evidence type="ECO:0000313" key="2">
    <source>
        <dbReference type="Proteomes" id="UP000022910"/>
    </source>
</evidence>
<comment type="caution">
    <text evidence="1">The sequence shown here is derived from an EMBL/GenBank/DDBJ whole genome shotgun (WGS) entry which is preliminary data.</text>
</comment>
<dbReference type="AlphaFoldDB" id="A0A015JRM2"/>
<protein>
    <submittedName>
        <fullName evidence="1">Uncharacterized protein</fullName>
    </submittedName>
</protein>
<evidence type="ECO:0000313" key="1">
    <source>
        <dbReference type="EMBL" id="EXX69970.1"/>
    </source>
</evidence>
<keyword evidence="2" id="KW-1185">Reference proteome</keyword>
<proteinExistence type="predicted"/>